<evidence type="ECO:0000259" key="2">
    <source>
        <dbReference type="PROSITE" id="PS51465"/>
    </source>
</evidence>
<dbReference type="InterPro" id="IPR002350">
    <property type="entry name" value="Kazal_dom"/>
</dbReference>
<feature type="signal peptide" evidence="1">
    <location>
        <begin position="1"/>
        <end position="21"/>
    </location>
</feature>
<dbReference type="CDD" id="cd00104">
    <property type="entry name" value="KAZAL_FS"/>
    <property type="match status" value="1"/>
</dbReference>
<evidence type="ECO:0000313" key="3">
    <source>
        <dbReference type="EnsemblMetazoa" id="XP_024084733.1"/>
    </source>
</evidence>
<proteinExistence type="predicted"/>
<organism evidence="3 4">
    <name type="scientific">Cimex lectularius</name>
    <name type="common">Bed bug</name>
    <name type="synonym">Acanthia lectularia</name>
    <dbReference type="NCBI Taxonomy" id="79782"/>
    <lineage>
        <taxon>Eukaryota</taxon>
        <taxon>Metazoa</taxon>
        <taxon>Ecdysozoa</taxon>
        <taxon>Arthropoda</taxon>
        <taxon>Hexapoda</taxon>
        <taxon>Insecta</taxon>
        <taxon>Pterygota</taxon>
        <taxon>Neoptera</taxon>
        <taxon>Paraneoptera</taxon>
        <taxon>Hemiptera</taxon>
        <taxon>Heteroptera</taxon>
        <taxon>Panheteroptera</taxon>
        <taxon>Cimicomorpha</taxon>
        <taxon>Cimicidae</taxon>
        <taxon>Cimex</taxon>
    </lineage>
</organism>
<dbReference type="RefSeq" id="XP_024084733.1">
    <property type="nucleotide sequence ID" value="XM_024228965.1"/>
</dbReference>
<dbReference type="GeneID" id="106669502"/>
<dbReference type="OrthoDB" id="126772at2759"/>
<dbReference type="Pfam" id="PF00050">
    <property type="entry name" value="Kazal_1"/>
    <property type="match status" value="1"/>
</dbReference>
<name>A0A8I6SM40_CIMLE</name>
<keyword evidence="4" id="KW-1185">Reference proteome</keyword>
<reference evidence="3" key="1">
    <citation type="submission" date="2022-01" db="UniProtKB">
        <authorList>
            <consortium name="EnsemblMetazoa"/>
        </authorList>
    </citation>
    <scope>IDENTIFICATION</scope>
</reference>
<accession>A0A8I6SM40</accession>
<dbReference type="AlphaFoldDB" id="A0A8I6SM40"/>
<dbReference type="PROSITE" id="PS51465">
    <property type="entry name" value="KAZAL_2"/>
    <property type="match status" value="1"/>
</dbReference>
<keyword evidence="1" id="KW-0732">Signal</keyword>
<dbReference type="EnsemblMetazoa" id="XM_024228965.1">
    <property type="protein sequence ID" value="XP_024084733.1"/>
    <property type="gene ID" value="LOC106669502"/>
</dbReference>
<feature type="domain" description="Kazal-like" evidence="2">
    <location>
        <begin position="17"/>
        <end position="72"/>
    </location>
</feature>
<protein>
    <recommendedName>
        <fullName evidence="2">Kazal-like domain-containing protein</fullName>
    </recommendedName>
</protein>
<dbReference type="KEGG" id="clec:106669502"/>
<dbReference type="InterPro" id="IPR036058">
    <property type="entry name" value="Kazal_dom_sf"/>
</dbReference>
<dbReference type="Gene3D" id="3.30.60.30">
    <property type="match status" value="2"/>
</dbReference>
<dbReference type="SUPFAM" id="SSF100895">
    <property type="entry name" value="Kazal-type serine protease inhibitors"/>
    <property type="match status" value="2"/>
</dbReference>
<dbReference type="Proteomes" id="UP000494040">
    <property type="component" value="Unassembled WGS sequence"/>
</dbReference>
<evidence type="ECO:0000256" key="1">
    <source>
        <dbReference type="SAM" id="SignalP"/>
    </source>
</evidence>
<sequence>MITYLLTVSFVGLLCVAGLSADCNIACPAVYRPVCANCGGEMKTFSNSCSMQTHNECNNARCKLQHNGQCNTNCNMACTRDFNPICAWNGRNLKTFSNKCGKDAFNRCYNDRYATIPNLSLIHI</sequence>
<feature type="chain" id="PRO_5035243075" description="Kazal-like domain-containing protein" evidence="1">
    <location>
        <begin position="22"/>
        <end position="124"/>
    </location>
</feature>
<evidence type="ECO:0000313" key="4">
    <source>
        <dbReference type="Proteomes" id="UP000494040"/>
    </source>
</evidence>